<dbReference type="InterPro" id="IPR012865">
    <property type="entry name" value="DUF1642"/>
</dbReference>
<accession>A0A8S5LJR0</accession>
<evidence type="ECO:0008006" key="2">
    <source>
        <dbReference type="Google" id="ProtNLM"/>
    </source>
</evidence>
<reference evidence="1" key="1">
    <citation type="journal article" date="2021" name="Proc. Natl. Acad. Sci. U.S.A.">
        <title>A Catalog of Tens of Thousands of Viruses from Human Metagenomes Reveals Hidden Associations with Chronic Diseases.</title>
        <authorList>
            <person name="Tisza M.J."/>
            <person name="Buck C.B."/>
        </authorList>
    </citation>
    <scope>NUCLEOTIDE SEQUENCE</scope>
    <source>
        <strain evidence="1">CtVsq1</strain>
    </source>
</reference>
<dbReference type="Pfam" id="PF07852">
    <property type="entry name" value="DUF1642"/>
    <property type="match status" value="1"/>
</dbReference>
<proteinExistence type="predicted"/>
<dbReference type="EMBL" id="BK015863">
    <property type="protein sequence ID" value="DAD70308.1"/>
    <property type="molecule type" value="Genomic_DNA"/>
</dbReference>
<sequence>MNKIGEKFLLYGFLDGCSYETDGTNNAILALETGERIEVPIGCLLKVDELNWLVRQTEIKLAKKVALPEFVNKWLEYCKNTGVTLTRALLVDDVDFYNYANQKDFTRLKDFLIVEKNQELFSLAWIFGCTVKEKRYLVKVRGISKYSAYLNRDVATNKWFMSSENDYPDKTRTHHTRLELEKAGLGNVFDNPSFEVKEVEE</sequence>
<protein>
    <recommendedName>
        <fullName evidence="2">Phage protein</fullName>
    </recommendedName>
</protein>
<evidence type="ECO:0000313" key="1">
    <source>
        <dbReference type="EMBL" id="DAD70308.1"/>
    </source>
</evidence>
<organism evidence="1">
    <name type="scientific">Siphoviridae sp. ctVsq1</name>
    <dbReference type="NCBI Taxonomy" id="2827577"/>
    <lineage>
        <taxon>Viruses</taxon>
        <taxon>Duplodnaviria</taxon>
        <taxon>Heunggongvirae</taxon>
        <taxon>Uroviricota</taxon>
        <taxon>Caudoviricetes</taxon>
    </lineage>
</organism>
<name>A0A8S5LJR0_9CAUD</name>